<proteinExistence type="predicted"/>
<feature type="compositionally biased region" description="Low complexity" evidence="1">
    <location>
        <begin position="76"/>
        <end position="92"/>
    </location>
</feature>
<dbReference type="AlphaFoldDB" id="A0A9D3T3W6"/>
<gene>
    <name evidence="2" type="ORF">MATL_G00130310</name>
</gene>
<feature type="region of interest" description="Disordered" evidence="1">
    <location>
        <begin position="74"/>
        <end position="102"/>
    </location>
</feature>
<dbReference type="EMBL" id="JAFDVH010000010">
    <property type="protein sequence ID" value="KAG7469565.1"/>
    <property type="molecule type" value="Genomic_DNA"/>
</dbReference>
<reference evidence="2" key="1">
    <citation type="submission" date="2021-01" db="EMBL/GenBank/DDBJ databases">
        <authorList>
            <person name="Zahm M."/>
            <person name="Roques C."/>
            <person name="Cabau C."/>
            <person name="Klopp C."/>
            <person name="Donnadieu C."/>
            <person name="Jouanno E."/>
            <person name="Lampietro C."/>
            <person name="Louis A."/>
            <person name="Herpin A."/>
            <person name="Echchiki A."/>
            <person name="Berthelot C."/>
            <person name="Parey E."/>
            <person name="Roest-Crollius H."/>
            <person name="Braasch I."/>
            <person name="Postlethwait J."/>
            <person name="Bobe J."/>
            <person name="Montfort J."/>
            <person name="Bouchez O."/>
            <person name="Begum T."/>
            <person name="Mejri S."/>
            <person name="Adams A."/>
            <person name="Chen W.-J."/>
            <person name="Guiguen Y."/>
        </authorList>
    </citation>
    <scope>NUCLEOTIDE SEQUENCE</scope>
    <source>
        <strain evidence="2">YG-15Mar2019-1</strain>
        <tissue evidence="2">Brain</tissue>
    </source>
</reference>
<keyword evidence="3" id="KW-1185">Reference proteome</keyword>
<comment type="caution">
    <text evidence="2">The sequence shown here is derived from an EMBL/GenBank/DDBJ whole genome shotgun (WGS) entry which is preliminary data.</text>
</comment>
<dbReference type="OrthoDB" id="1046782at2759"/>
<evidence type="ECO:0000313" key="3">
    <source>
        <dbReference type="Proteomes" id="UP001046870"/>
    </source>
</evidence>
<dbReference type="Proteomes" id="UP001046870">
    <property type="component" value="Chromosome 10"/>
</dbReference>
<accession>A0A9D3T3W6</accession>
<organism evidence="2 3">
    <name type="scientific">Megalops atlanticus</name>
    <name type="common">Tarpon</name>
    <name type="synonym">Clupea gigantea</name>
    <dbReference type="NCBI Taxonomy" id="7932"/>
    <lineage>
        <taxon>Eukaryota</taxon>
        <taxon>Metazoa</taxon>
        <taxon>Chordata</taxon>
        <taxon>Craniata</taxon>
        <taxon>Vertebrata</taxon>
        <taxon>Euteleostomi</taxon>
        <taxon>Actinopterygii</taxon>
        <taxon>Neopterygii</taxon>
        <taxon>Teleostei</taxon>
        <taxon>Elopiformes</taxon>
        <taxon>Megalopidae</taxon>
        <taxon>Megalops</taxon>
    </lineage>
</organism>
<name>A0A9D3T3W6_MEGAT</name>
<evidence type="ECO:0000256" key="1">
    <source>
        <dbReference type="SAM" id="MobiDB-lite"/>
    </source>
</evidence>
<protein>
    <submittedName>
        <fullName evidence="2">Uncharacterized protein</fullName>
    </submittedName>
</protein>
<feature type="compositionally biased region" description="Pro residues" evidence="1">
    <location>
        <begin position="93"/>
        <end position="102"/>
    </location>
</feature>
<sequence>MQTIQYSLDEFYEAHHKGAPYIQIHSEITMELHLSIPLFFIIYIIGCEGGPYFNDDKGLTLKDNNDLIKTIIDFNSDSGSSSDGSAGTETAEAPPPPEGESE</sequence>
<evidence type="ECO:0000313" key="2">
    <source>
        <dbReference type="EMBL" id="KAG7469565.1"/>
    </source>
</evidence>